<evidence type="ECO:0000256" key="1">
    <source>
        <dbReference type="SAM" id="Phobius"/>
    </source>
</evidence>
<name>A0A0F9R2E4_9ZZZZ</name>
<dbReference type="AlphaFoldDB" id="A0A0F9R2E4"/>
<organism evidence="2">
    <name type="scientific">marine sediment metagenome</name>
    <dbReference type="NCBI Taxonomy" id="412755"/>
    <lineage>
        <taxon>unclassified sequences</taxon>
        <taxon>metagenomes</taxon>
        <taxon>ecological metagenomes</taxon>
    </lineage>
</organism>
<keyword evidence="1" id="KW-0472">Membrane</keyword>
<comment type="caution">
    <text evidence="2">The sequence shown here is derived from an EMBL/GenBank/DDBJ whole genome shotgun (WGS) entry which is preliminary data.</text>
</comment>
<keyword evidence="1" id="KW-0812">Transmembrane</keyword>
<feature type="transmembrane region" description="Helical" evidence="1">
    <location>
        <begin position="97"/>
        <end position="123"/>
    </location>
</feature>
<dbReference type="EMBL" id="LAZR01003332">
    <property type="protein sequence ID" value="KKN19471.1"/>
    <property type="molecule type" value="Genomic_DNA"/>
</dbReference>
<sequence length="172" mass="19527">MRSLIKDNRGDVLQLFTMIVLMLVIALLGLFLLFFSWKFTGELQNNEMIQSNENAKYVNNLLHLQIPNINEEANFFFFLAMTIGLVVSAVKTNFNPVIIFIFILLLFLAIFLAAQSANIYRAFADDPVMEEYSQKLTFTNIIFSKYTPLIITLLGAVLLIIMYGKSGSNIPV</sequence>
<reference evidence="2" key="1">
    <citation type="journal article" date="2015" name="Nature">
        <title>Complex archaea that bridge the gap between prokaryotes and eukaryotes.</title>
        <authorList>
            <person name="Spang A."/>
            <person name="Saw J.H."/>
            <person name="Jorgensen S.L."/>
            <person name="Zaremba-Niedzwiedzka K."/>
            <person name="Martijn J."/>
            <person name="Lind A.E."/>
            <person name="van Eijk R."/>
            <person name="Schleper C."/>
            <person name="Guy L."/>
            <person name="Ettema T.J."/>
        </authorList>
    </citation>
    <scope>NUCLEOTIDE SEQUENCE</scope>
</reference>
<protein>
    <submittedName>
        <fullName evidence="2">Uncharacterized protein</fullName>
    </submittedName>
</protein>
<evidence type="ECO:0000313" key="2">
    <source>
        <dbReference type="EMBL" id="KKN19471.1"/>
    </source>
</evidence>
<accession>A0A0F9R2E4</accession>
<feature type="transmembrane region" description="Helical" evidence="1">
    <location>
        <begin position="73"/>
        <end position="90"/>
    </location>
</feature>
<feature type="transmembrane region" description="Helical" evidence="1">
    <location>
        <begin position="12"/>
        <end position="37"/>
    </location>
</feature>
<proteinExistence type="predicted"/>
<gene>
    <name evidence="2" type="ORF">LCGC14_0945430</name>
</gene>
<feature type="transmembrane region" description="Helical" evidence="1">
    <location>
        <begin position="143"/>
        <end position="163"/>
    </location>
</feature>
<keyword evidence="1" id="KW-1133">Transmembrane helix</keyword>